<reference evidence="1" key="1">
    <citation type="submission" date="2023-07" db="EMBL/GenBank/DDBJ databases">
        <title>draft genome sequence of fig (Ficus carica).</title>
        <authorList>
            <person name="Takahashi T."/>
            <person name="Nishimura K."/>
        </authorList>
    </citation>
    <scope>NUCLEOTIDE SEQUENCE</scope>
</reference>
<dbReference type="Proteomes" id="UP001187192">
    <property type="component" value="Unassembled WGS sequence"/>
</dbReference>
<dbReference type="AlphaFoldDB" id="A0AA88JGM0"/>
<evidence type="ECO:0000313" key="2">
    <source>
        <dbReference type="Proteomes" id="UP001187192"/>
    </source>
</evidence>
<keyword evidence="2" id="KW-1185">Reference proteome</keyword>
<proteinExistence type="predicted"/>
<accession>A0AA88JGM0</accession>
<organism evidence="1 2">
    <name type="scientific">Ficus carica</name>
    <name type="common">Common fig</name>
    <dbReference type="NCBI Taxonomy" id="3494"/>
    <lineage>
        <taxon>Eukaryota</taxon>
        <taxon>Viridiplantae</taxon>
        <taxon>Streptophyta</taxon>
        <taxon>Embryophyta</taxon>
        <taxon>Tracheophyta</taxon>
        <taxon>Spermatophyta</taxon>
        <taxon>Magnoliopsida</taxon>
        <taxon>eudicotyledons</taxon>
        <taxon>Gunneridae</taxon>
        <taxon>Pentapetalae</taxon>
        <taxon>rosids</taxon>
        <taxon>fabids</taxon>
        <taxon>Rosales</taxon>
        <taxon>Moraceae</taxon>
        <taxon>Ficeae</taxon>
        <taxon>Ficus</taxon>
    </lineage>
</organism>
<protein>
    <submittedName>
        <fullName evidence="1">Uncharacterized protein</fullName>
    </submittedName>
</protein>
<sequence>MEETVVIGGGRESLVSVF</sequence>
<name>A0AA88JGM0_FICCA</name>
<gene>
    <name evidence="1" type="ORF">TIFTF001_055339</name>
</gene>
<evidence type="ECO:0000313" key="1">
    <source>
        <dbReference type="EMBL" id="GMN73430.1"/>
    </source>
</evidence>
<comment type="caution">
    <text evidence="1">The sequence shown here is derived from an EMBL/GenBank/DDBJ whole genome shotgun (WGS) entry which is preliminary data.</text>
</comment>
<dbReference type="EMBL" id="BTGU01017082">
    <property type="protein sequence ID" value="GMN73430.1"/>
    <property type="molecule type" value="Genomic_DNA"/>
</dbReference>